<feature type="region of interest" description="Disordered" evidence="1">
    <location>
        <begin position="1"/>
        <end position="50"/>
    </location>
</feature>
<dbReference type="Proteomes" id="UP000467164">
    <property type="component" value="Chromosome"/>
</dbReference>
<sequence>MLNAQPNASRTVRNGFGTAARAAAPAESGLRDNSPTTAVAPSPVKPIRLA</sequence>
<evidence type="ECO:0000313" key="3">
    <source>
        <dbReference type="Proteomes" id="UP000467164"/>
    </source>
</evidence>
<dbReference type="AlphaFoldDB" id="A0A7I7LLL7"/>
<dbReference type="KEGG" id="msho:MSHO_60930"/>
<proteinExistence type="predicted"/>
<dbReference type="EMBL" id="AP022572">
    <property type="protein sequence ID" value="BBX60748.1"/>
    <property type="molecule type" value="Genomic_DNA"/>
</dbReference>
<feature type="compositionally biased region" description="Polar residues" evidence="1">
    <location>
        <begin position="1"/>
        <end position="12"/>
    </location>
</feature>
<name>A0A7I7LLL7_9MYCO</name>
<gene>
    <name evidence="2" type="ORF">MSHO_60930</name>
</gene>
<evidence type="ECO:0000313" key="2">
    <source>
        <dbReference type="EMBL" id="BBX60748.1"/>
    </source>
</evidence>
<accession>A0A7I7LLL7</accession>
<evidence type="ECO:0000256" key="1">
    <source>
        <dbReference type="SAM" id="MobiDB-lite"/>
    </source>
</evidence>
<organism evidence="2 3">
    <name type="scientific">Mycobacterium shottsii</name>
    <dbReference type="NCBI Taxonomy" id="133549"/>
    <lineage>
        <taxon>Bacteria</taxon>
        <taxon>Bacillati</taxon>
        <taxon>Actinomycetota</taxon>
        <taxon>Actinomycetes</taxon>
        <taxon>Mycobacteriales</taxon>
        <taxon>Mycobacteriaceae</taxon>
        <taxon>Mycobacterium</taxon>
        <taxon>Mycobacterium ulcerans group</taxon>
    </lineage>
</organism>
<reference evidence="2 3" key="1">
    <citation type="journal article" date="2019" name="Emerg. Microbes Infect.">
        <title>Comprehensive subspecies identification of 175 nontuberculous mycobacteria species based on 7547 genomic profiles.</title>
        <authorList>
            <person name="Matsumoto Y."/>
            <person name="Kinjo T."/>
            <person name="Motooka D."/>
            <person name="Nabeya D."/>
            <person name="Jung N."/>
            <person name="Uechi K."/>
            <person name="Horii T."/>
            <person name="Iida T."/>
            <person name="Fujita J."/>
            <person name="Nakamura S."/>
        </authorList>
    </citation>
    <scope>NUCLEOTIDE SEQUENCE [LARGE SCALE GENOMIC DNA]</scope>
    <source>
        <strain evidence="2 3">JCM 12657</strain>
    </source>
</reference>
<protein>
    <submittedName>
        <fullName evidence="2">Uncharacterized protein</fullName>
    </submittedName>
</protein>
<keyword evidence="3" id="KW-1185">Reference proteome</keyword>